<gene>
    <name evidence="1" type="ORF">L6452_08293</name>
</gene>
<reference evidence="2" key="1">
    <citation type="journal article" date="2022" name="Mol. Ecol. Resour.">
        <title>The genomes of chicory, endive, great burdock and yacon provide insights into Asteraceae palaeo-polyploidization history and plant inulin production.</title>
        <authorList>
            <person name="Fan W."/>
            <person name="Wang S."/>
            <person name="Wang H."/>
            <person name="Wang A."/>
            <person name="Jiang F."/>
            <person name="Liu H."/>
            <person name="Zhao H."/>
            <person name="Xu D."/>
            <person name="Zhang Y."/>
        </authorList>
    </citation>
    <scope>NUCLEOTIDE SEQUENCE [LARGE SCALE GENOMIC DNA]</scope>
    <source>
        <strain evidence="2">cv. Niubang</strain>
    </source>
</reference>
<dbReference type="EMBL" id="CM042049">
    <property type="protein sequence ID" value="KAI3745882.1"/>
    <property type="molecule type" value="Genomic_DNA"/>
</dbReference>
<comment type="caution">
    <text evidence="1">The sequence shown here is derived from an EMBL/GenBank/DDBJ whole genome shotgun (WGS) entry which is preliminary data.</text>
</comment>
<dbReference type="Proteomes" id="UP001055879">
    <property type="component" value="Linkage Group LG03"/>
</dbReference>
<keyword evidence="2" id="KW-1185">Reference proteome</keyword>
<accession>A0ACB9DH34</accession>
<proteinExistence type="predicted"/>
<protein>
    <submittedName>
        <fullName evidence="1">Uncharacterized protein</fullName>
    </submittedName>
</protein>
<organism evidence="1 2">
    <name type="scientific">Arctium lappa</name>
    <name type="common">Greater burdock</name>
    <name type="synonym">Lappa major</name>
    <dbReference type="NCBI Taxonomy" id="4217"/>
    <lineage>
        <taxon>Eukaryota</taxon>
        <taxon>Viridiplantae</taxon>
        <taxon>Streptophyta</taxon>
        <taxon>Embryophyta</taxon>
        <taxon>Tracheophyta</taxon>
        <taxon>Spermatophyta</taxon>
        <taxon>Magnoliopsida</taxon>
        <taxon>eudicotyledons</taxon>
        <taxon>Gunneridae</taxon>
        <taxon>Pentapetalae</taxon>
        <taxon>asterids</taxon>
        <taxon>campanulids</taxon>
        <taxon>Asterales</taxon>
        <taxon>Asteraceae</taxon>
        <taxon>Carduoideae</taxon>
        <taxon>Cardueae</taxon>
        <taxon>Arctiinae</taxon>
        <taxon>Arctium</taxon>
    </lineage>
</organism>
<sequence length="82" mass="9435">MQDDNQDAVTPYALVVYEPCSEHIRDLGIRGNRFSFFGSFYTESLLLLNHDDGRIVKCGAVKRRLLEQTVKVAAHKYEDIIF</sequence>
<reference evidence="1 2" key="2">
    <citation type="journal article" date="2022" name="Mol. Ecol. Resour.">
        <title>The genomes of chicory, endive, great burdock and yacon provide insights into Asteraceae paleo-polyploidization history and plant inulin production.</title>
        <authorList>
            <person name="Fan W."/>
            <person name="Wang S."/>
            <person name="Wang H."/>
            <person name="Wang A."/>
            <person name="Jiang F."/>
            <person name="Liu H."/>
            <person name="Zhao H."/>
            <person name="Xu D."/>
            <person name="Zhang Y."/>
        </authorList>
    </citation>
    <scope>NUCLEOTIDE SEQUENCE [LARGE SCALE GENOMIC DNA]</scope>
    <source>
        <strain evidence="2">cv. Niubang</strain>
    </source>
</reference>
<evidence type="ECO:0000313" key="2">
    <source>
        <dbReference type="Proteomes" id="UP001055879"/>
    </source>
</evidence>
<name>A0ACB9DH34_ARCLA</name>
<evidence type="ECO:0000313" key="1">
    <source>
        <dbReference type="EMBL" id="KAI3745882.1"/>
    </source>
</evidence>